<reference evidence="2" key="2">
    <citation type="submission" date="2020-11" db="EMBL/GenBank/DDBJ databases">
        <authorList>
            <person name="Cecchin M."/>
            <person name="Marcolungo L."/>
            <person name="Rossato M."/>
            <person name="Girolomoni L."/>
            <person name="Cosentino E."/>
            <person name="Cuine S."/>
            <person name="Li-Beisson Y."/>
            <person name="Delledonne M."/>
            <person name="Ballottari M."/>
        </authorList>
    </citation>
    <scope>NUCLEOTIDE SEQUENCE</scope>
    <source>
        <strain evidence="2">211/11P</strain>
        <tissue evidence="2">Whole cell</tissue>
    </source>
</reference>
<sequence length="473" mass="52044">MARLACTVACLSLLLSATARSQTASALPPSLTYQPPPISPTVYVSGMQDLRLDGSGASKCTRLVEAAAAYGFFTQAQFLVSILWWDSGPPDTVDCSNYTFSTPYCFSRFNATEILYWSYGDRDPATNAAIPVTQDQVDEFSGLLGRCLERAVALGLDVAVNVHADDGRQLNGWRNTLDFDPLEPYGNFSFYDAMLAPIADALSRVLPDNSTAWMSLQGEMGATVFFHPSEWSQVADMVRQRIAQARPELAGRVRLGLGINNSKLCGCVLIDIVDYDEYLAEFEPRWPQIEGWFDLPAIRAAFEAVDFVGISAYVAQNSTDFPVCDMEKLMKKMDIEFAYYGLTLHELVDMGKEIVWIEWGVGGGASQNGNTPAETGLEAAYFPFWGVFGPYDVSKDPWKNASVQEYLHHYVNQTSAYLLQGGCDYQVGGVYLWSCGGSWDVIGLSNPVYGQAGSFRDEGAVDIIRAHNEEVQA</sequence>
<dbReference type="OrthoDB" id="532139at2759"/>
<dbReference type="EMBL" id="SIDB01000011">
    <property type="protein sequence ID" value="KAI3426387.1"/>
    <property type="molecule type" value="Genomic_DNA"/>
</dbReference>
<dbReference type="AlphaFoldDB" id="A0A9D4TIP8"/>
<evidence type="ECO:0000313" key="2">
    <source>
        <dbReference type="EMBL" id="KAI3426387.1"/>
    </source>
</evidence>
<proteinExistence type="predicted"/>
<dbReference type="SUPFAM" id="SSF51445">
    <property type="entry name" value="(Trans)glycosidases"/>
    <property type="match status" value="1"/>
</dbReference>
<feature type="signal peptide" evidence="1">
    <location>
        <begin position="1"/>
        <end position="21"/>
    </location>
</feature>
<evidence type="ECO:0000313" key="3">
    <source>
        <dbReference type="Proteomes" id="UP001055712"/>
    </source>
</evidence>
<gene>
    <name evidence="2" type="ORF">D9Q98_008758</name>
</gene>
<protein>
    <recommendedName>
        <fullName evidence="4">Glycoside hydrolase family 5 domain-containing protein</fullName>
    </recommendedName>
</protein>
<feature type="chain" id="PRO_5038723572" description="Glycoside hydrolase family 5 domain-containing protein" evidence="1">
    <location>
        <begin position="22"/>
        <end position="473"/>
    </location>
</feature>
<accession>A0A9D4TIP8</accession>
<comment type="caution">
    <text evidence="2">The sequence shown here is derived from an EMBL/GenBank/DDBJ whole genome shotgun (WGS) entry which is preliminary data.</text>
</comment>
<evidence type="ECO:0008006" key="4">
    <source>
        <dbReference type="Google" id="ProtNLM"/>
    </source>
</evidence>
<dbReference type="Proteomes" id="UP001055712">
    <property type="component" value="Unassembled WGS sequence"/>
</dbReference>
<dbReference type="InterPro" id="IPR017853">
    <property type="entry name" value="GH"/>
</dbReference>
<keyword evidence="1" id="KW-0732">Signal</keyword>
<name>A0A9D4TIP8_CHLVU</name>
<evidence type="ECO:0000256" key="1">
    <source>
        <dbReference type="SAM" id="SignalP"/>
    </source>
</evidence>
<reference evidence="2" key="1">
    <citation type="journal article" date="2019" name="Plant J.">
        <title>Chlorella vulgaris genome assembly and annotation reveals the molecular basis for metabolic acclimation to high light conditions.</title>
        <authorList>
            <person name="Cecchin M."/>
            <person name="Marcolungo L."/>
            <person name="Rossato M."/>
            <person name="Girolomoni L."/>
            <person name="Cosentino E."/>
            <person name="Cuine S."/>
            <person name="Li-Beisson Y."/>
            <person name="Delledonne M."/>
            <person name="Ballottari M."/>
        </authorList>
    </citation>
    <scope>NUCLEOTIDE SEQUENCE</scope>
    <source>
        <strain evidence="2">211/11P</strain>
    </source>
</reference>
<organism evidence="2 3">
    <name type="scientific">Chlorella vulgaris</name>
    <name type="common">Green alga</name>
    <dbReference type="NCBI Taxonomy" id="3077"/>
    <lineage>
        <taxon>Eukaryota</taxon>
        <taxon>Viridiplantae</taxon>
        <taxon>Chlorophyta</taxon>
        <taxon>core chlorophytes</taxon>
        <taxon>Trebouxiophyceae</taxon>
        <taxon>Chlorellales</taxon>
        <taxon>Chlorellaceae</taxon>
        <taxon>Chlorella clade</taxon>
        <taxon>Chlorella</taxon>
    </lineage>
</organism>
<keyword evidence="3" id="KW-1185">Reference proteome</keyword>